<dbReference type="VEuPathDB" id="VectorBase:RPRC008808"/>
<sequence>MGRRIPGKKHRGVKDPLEQQAKRNERLKKIINAPPIDPDDQEIPKSVIELNRLRQLVKDGKLKKHKKKKKVCKNLINTSNFFNPGPKLPGMTQRDKMLPKLQQMVGESEAHFLYRVNSAAEDLIKE</sequence>
<accession>T1HXN8</accession>
<dbReference type="InterPro" id="IPR026680">
    <property type="entry name" value="CCDC137"/>
</dbReference>
<dbReference type="eggNOG" id="ENOG502S3EI">
    <property type="taxonomic scope" value="Eukaryota"/>
</dbReference>
<protein>
    <submittedName>
        <fullName evidence="2">Uncharacterized protein</fullName>
    </submittedName>
</protein>
<dbReference type="EnsemblMetazoa" id="RPRC008808-RA">
    <property type="protein sequence ID" value="RPRC008808-PA"/>
    <property type="gene ID" value="RPRC008808"/>
</dbReference>
<dbReference type="InParanoid" id="T1HXN8"/>
<organism evidence="2 3">
    <name type="scientific">Rhodnius prolixus</name>
    <name type="common">Triatomid bug</name>
    <dbReference type="NCBI Taxonomy" id="13249"/>
    <lineage>
        <taxon>Eukaryota</taxon>
        <taxon>Metazoa</taxon>
        <taxon>Ecdysozoa</taxon>
        <taxon>Arthropoda</taxon>
        <taxon>Hexapoda</taxon>
        <taxon>Insecta</taxon>
        <taxon>Pterygota</taxon>
        <taxon>Neoptera</taxon>
        <taxon>Paraneoptera</taxon>
        <taxon>Hemiptera</taxon>
        <taxon>Heteroptera</taxon>
        <taxon>Panheteroptera</taxon>
        <taxon>Cimicomorpha</taxon>
        <taxon>Reduviidae</taxon>
        <taxon>Triatominae</taxon>
        <taxon>Rhodnius</taxon>
    </lineage>
</organism>
<feature type="region of interest" description="Disordered" evidence="1">
    <location>
        <begin position="1"/>
        <end position="20"/>
    </location>
</feature>
<dbReference type="Proteomes" id="UP000015103">
    <property type="component" value="Unassembled WGS sequence"/>
</dbReference>
<dbReference type="EMBL" id="ACPB03010565">
    <property type="status" value="NOT_ANNOTATED_CDS"/>
    <property type="molecule type" value="Genomic_DNA"/>
</dbReference>
<feature type="compositionally biased region" description="Basic residues" evidence="1">
    <location>
        <begin position="1"/>
        <end position="12"/>
    </location>
</feature>
<proteinExistence type="predicted"/>
<dbReference type="PANTHER" id="PTHR21838:SF2">
    <property type="entry name" value="COILED-COIL DOMAIN-CONTAINING PROTEIN 137"/>
    <property type="match status" value="1"/>
</dbReference>
<evidence type="ECO:0000256" key="1">
    <source>
        <dbReference type="SAM" id="MobiDB-lite"/>
    </source>
</evidence>
<name>T1HXN8_RHOPR</name>
<dbReference type="GO" id="GO:0005634">
    <property type="term" value="C:nucleus"/>
    <property type="evidence" value="ECO:0007669"/>
    <property type="project" value="TreeGrafter"/>
</dbReference>
<dbReference type="HOGENOM" id="CLU_1987210_0_0_1"/>
<reference evidence="2" key="1">
    <citation type="submission" date="2015-05" db="UniProtKB">
        <authorList>
            <consortium name="EnsemblMetazoa"/>
        </authorList>
    </citation>
    <scope>IDENTIFICATION</scope>
</reference>
<dbReference type="PANTHER" id="PTHR21838">
    <property type="entry name" value="COILED-COIL DOMAIN-CONTAINING PROTEIN 137"/>
    <property type="match status" value="1"/>
</dbReference>
<dbReference type="AlphaFoldDB" id="T1HXN8"/>
<evidence type="ECO:0000313" key="3">
    <source>
        <dbReference type="Proteomes" id="UP000015103"/>
    </source>
</evidence>
<dbReference type="STRING" id="13249.T1HXN8"/>
<evidence type="ECO:0000313" key="2">
    <source>
        <dbReference type="EnsemblMetazoa" id="RPRC008808-PA"/>
    </source>
</evidence>
<keyword evidence="3" id="KW-1185">Reference proteome</keyword>